<keyword evidence="9" id="KW-1185">Reference proteome</keyword>
<keyword evidence="2 6" id="KW-0812">Transmembrane</keyword>
<dbReference type="InterPro" id="IPR020811">
    <property type="entry name" value="Enolase_N"/>
</dbReference>
<feature type="transmembrane region" description="Helical" evidence="6">
    <location>
        <begin position="22"/>
        <end position="43"/>
    </location>
</feature>
<keyword evidence="4 6" id="KW-1133">Transmembrane helix</keyword>
<reference evidence="9" key="1">
    <citation type="submission" date="2023-07" db="EMBL/GenBank/DDBJ databases">
        <title>30 novel species of actinomycetes from the DSMZ collection.</title>
        <authorList>
            <person name="Nouioui I."/>
        </authorList>
    </citation>
    <scope>NUCLEOTIDE SEQUENCE [LARGE SCALE GENOMIC DNA]</scope>
    <source>
        <strain evidence="9">DSM 44918</strain>
    </source>
</reference>
<gene>
    <name evidence="8" type="ORF">RNC47_37465</name>
</gene>
<accession>A0ABU2M2F2</accession>
<evidence type="ECO:0000259" key="7">
    <source>
        <dbReference type="SMART" id="SM01193"/>
    </source>
</evidence>
<evidence type="ECO:0000256" key="5">
    <source>
        <dbReference type="ARBA" id="ARBA00023136"/>
    </source>
</evidence>
<evidence type="ECO:0000256" key="6">
    <source>
        <dbReference type="SAM" id="Phobius"/>
    </source>
</evidence>
<evidence type="ECO:0000313" key="9">
    <source>
        <dbReference type="Proteomes" id="UP001183420"/>
    </source>
</evidence>
<protein>
    <submittedName>
        <fullName evidence="8">Iron chelate uptake ABC transporter family permease subunit</fullName>
    </submittedName>
</protein>
<dbReference type="PANTHER" id="PTHR11902">
    <property type="entry name" value="ENOLASE"/>
    <property type="match status" value="1"/>
</dbReference>
<evidence type="ECO:0000256" key="1">
    <source>
        <dbReference type="ARBA" id="ARBA00004141"/>
    </source>
</evidence>
<comment type="caution">
    <text evidence="8">The sequence shown here is derived from an EMBL/GenBank/DDBJ whole genome shotgun (WGS) entry which is preliminary data.</text>
</comment>
<name>A0ABU2M2F2_9ACTN</name>
<proteinExistence type="predicted"/>
<dbReference type="SUPFAM" id="SSF81345">
    <property type="entry name" value="ABC transporter involved in vitamin B12 uptake, BtuC"/>
    <property type="match status" value="1"/>
</dbReference>
<evidence type="ECO:0000256" key="3">
    <source>
        <dbReference type="ARBA" id="ARBA00022842"/>
    </source>
</evidence>
<dbReference type="SMART" id="SM01193">
    <property type="entry name" value="Enolase_N"/>
    <property type="match status" value="1"/>
</dbReference>
<dbReference type="EMBL" id="JAVREM010000434">
    <property type="protein sequence ID" value="MDT0323999.1"/>
    <property type="molecule type" value="Genomic_DNA"/>
</dbReference>
<sequence>MTGRAEASPFRTIVLDVRLPRVLLGIVVGAGLAVIGTVLQALVRNQLADPFLLGVSSGASTGAREAVELRDGDSARWHGKGVDRAVAHVNGEIAASVRGRDATDQAGLDAALTALDGTATKSRLGA</sequence>
<evidence type="ECO:0000256" key="2">
    <source>
        <dbReference type="ARBA" id="ARBA00022692"/>
    </source>
</evidence>
<dbReference type="PANTHER" id="PTHR11902:SF1">
    <property type="entry name" value="ENOLASE"/>
    <property type="match status" value="1"/>
</dbReference>
<dbReference type="InterPro" id="IPR000941">
    <property type="entry name" value="Enolase"/>
</dbReference>
<keyword evidence="3" id="KW-0460">Magnesium</keyword>
<dbReference type="Pfam" id="PF03952">
    <property type="entry name" value="Enolase_N"/>
    <property type="match status" value="1"/>
</dbReference>
<dbReference type="SUPFAM" id="SSF54826">
    <property type="entry name" value="Enolase N-terminal domain-like"/>
    <property type="match status" value="1"/>
</dbReference>
<feature type="non-terminal residue" evidence="8">
    <location>
        <position position="126"/>
    </location>
</feature>
<evidence type="ECO:0000256" key="4">
    <source>
        <dbReference type="ARBA" id="ARBA00022989"/>
    </source>
</evidence>
<feature type="domain" description="Enolase N-terminal" evidence="7">
    <location>
        <begin position="35"/>
        <end position="126"/>
    </location>
</feature>
<organism evidence="8 9">
    <name type="scientific">Streptomyces millisiae</name>
    <dbReference type="NCBI Taxonomy" id="3075542"/>
    <lineage>
        <taxon>Bacteria</taxon>
        <taxon>Bacillati</taxon>
        <taxon>Actinomycetota</taxon>
        <taxon>Actinomycetes</taxon>
        <taxon>Kitasatosporales</taxon>
        <taxon>Streptomycetaceae</taxon>
        <taxon>Streptomyces</taxon>
    </lineage>
</organism>
<keyword evidence="5 6" id="KW-0472">Membrane</keyword>
<dbReference type="Proteomes" id="UP001183420">
    <property type="component" value="Unassembled WGS sequence"/>
</dbReference>
<evidence type="ECO:0000313" key="8">
    <source>
        <dbReference type="EMBL" id="MDT0323999.1"/>
    </source>
</evidence>
<dbReference type="InterPro" id="IPR029017">
    <property type="entry name" value="Enolase-like_N"/>
</dbReference>
<dbReference type="Gene3D" id="3.30.390.10">
    <property type="entry name" value="Enolase-like, N-terminal domain"/>
    <property type="match status" value="1"/>
</dbReference>
<comment type="subcellular location">
    <subcellularLocation>
        <location evidence="1">Membrane</location>
        <topology evidence="1">Multi-pass membrane protein</topology>
    </subcellularLocation>
</comment>
<dbReference type="InterPro" id="IPR037294">
    <property type="entry name" value="ABC_BtuC-like"/>
</dbReference>
<dbReference type="RefSeq" id="WP_311605353.1">
    <property type="nucleotide sequence ID" value="NZ_JAVREM010000434.1"/>
</dbReference>